<reference evidence="5 6" key="1">
    <citation type="submission" date="2016-10" db="EMBL/GenBank/DDBJ databases">
        <authorList>
            <person name="de Groot N.N."/>
        </authorList>
    </citation>
    <scope>NUCLEOTIDE SEQUENCE [LARGE SCALE GENOMIC DNA]</scope>
    <source>
        <strain evidence="5 6">DSM 23413</strain>
    </source>
</reference>
<evidence type="ECO:0000256" key="3">
    <source>
        <dbReference type="ARBA" id="ARBA00023027"/>
    </source>
</evidence>
<evidence type="ECO:0000256" key="2">
    <source>
        <dbReference type="ARBA" id="ARBA00023002"/>
    </source>
</evidence>
<dbReference type="AlphaFoldDB" id="A0A1H5UH22"/>
<name>A0A1H5UH22_9RHOB</name>
<organism evidence="5 6">
    <name type="scientific">Jhaorihella thermophila</name>
    <dbReference type="NCBI Taxonomy" id="488547"/>
    <lineage>
        <taxon>Bacteria</taxon>
        <taxon>Pseudomonadati</taxon>
        <taxon>Pseudomonadota</taxon>
        <taxon>Alphaproteobacteria</taxon>
        <taxon>Rhodobacterales</taxon>
        <taxon>Paracoccaceae</taxon>
        <taxon>Jhaorihella</taxon>
    </lineage>
</organism>
<protein>
    <submittedName>
        <fullName evidence="5">Uronate dehydrogenase</fullName>
    </submittedName>
</protein>
<accession>A0A1H5UH22</accession>
<dbReference type="InterPro" id="IPR001509">
    <property type="entry name" value="Epimerase_deHydtase"/>
</dbReference>
<evidence type="ECO:0000313" key="5">
    <source>
        <dbReference type="EMBL" id="SEF74340.1"/>
    </source>
</evidence>
<gene>
    <name evidence="5" type="ORF">SAMN05421751_10460</name>
</gene>
<dbReference type="OrthoDB" id="8770295at2"/>
<sequence>MKRLLITGAAGGIGTAMRSRLAHLAETLRLADIAPIPDPAPNEEVVQCDLADRDAVFDMVAGCDGIVHLGGVPVERSFNQILNANIIGLFNLFEAARAHDRPRILFASSNHAIGYYRQTERLTAASPTKPDSLYGVSKVFGEALASMYFHKFGQETASVRIGSCETRPTDRRMLATWLSHDDFAALAERVFAVPRLGCPIIYGASANDENWWDNGSVSYLGWRPRDSSAKWRAEIEATTPRPAPDDPVALFQGGIFTQEPIHED</sequence>
<dbReference type="GO" id="GO:0016491">
    <property type="term" value="F:oxidoreductase activity"/>
    <property type="evidence" value="ECO:0007669"/>
    <property type="project" value="UniProtKB-KW"/>
</dbReference>
<comment type="similarity">
    <text evidence="1">Belongs to the NAD(P)-dependent epimerase/dehydratase family.</text>
</comment>
<dbReference type="PANTHER" id="PTHR43103">
    <property type="entry name" value="NUCLEOSIDE-DIPHOSPHATE-SUGAR EPIMERASE"/>
    <property type="match status" value="1"/>
</dbReference>
<dbReference type="SUPFAM" id="SSF51735">
    <property type="entry name" value="NAD(P)-binding Rossmann-fold domains"/>
    <property type="match status" value="1"/>
</dbReference>
<feature type="domain" description="NAD-dependent epimerase/dehydratase" evidence="4">
    <location>
        <begin position="5"/>
        <end position="167"/>
    </location>
</feature>
<keyword evidence="2" id="KW-0560">Oxidoreductase</keyword>
<dbReference type="PANTHER" id="PTHR43103:SF5">
    <property type="entry name" value="4-EPIMERASE, PUTATIVE (AFU_ORTHOLOGUE AFUA_7G00360)-RELATED"/>
    <property type="match status" value="1"/>
</dbReference>
<dbReference type="Pfam" id="PF01370">
    <property type="entry name" value="Epimerase"/>
    <property type="match status" value="1"/>
</dbReference>
<evidence type="ECO:0000313" key="6">
    <source>
        <dbReference type="Proteomes" id="UP000236742"/>
    </source>
</evidence>
<evidence type="ECO:0000256" key="1">
    <source>
        <dbReference type="ARBA" id="ARBA00007637"/>
    </source>
</evidence>
<keyword evidence="3" id="KW-0520">NAD</keyword>
<evidence type="ECO:0000259" key="4">
    <source>
        <dbReference type="Pfam" id="PF01370"/>
    </source>
</evidence>
<dbReference type="Proteomes" id="UP000236742">
    <property type="component" value="Unassembled WGS sequence"/>
</dbReference>
<proteinExistence type="inferred from homology"/>
<dbReference type="Gene3D" id="3.40.50.720">
    <property type="entry name" value="NAD(P)-binding Rossmann-like Domain"/>
    <property type="match status" value="1"/>
</dbReference>
<keyword evidence="6" id="KW-1185">Reference proteome</keyword>
<dbReference type="EMBL" id="FNVD01000004">
    <property type="protein sequence ID" value="SEF74340.1"/>
    <property type="molecule type" value="Genomic_DNA"/>
</dbReference>
<dbReference type="RefSeq" id="WP_104007296.1">
    <property type="nucleotide sequence ID" value="NZ_FNVD01000004.1"/>
</dbReference>
<dbReference type="InterPro" id="IPR036291">
    <property type="entry name" value="NAD(P)-bd_dom_sf"/>
</dbReference>